<proteinExistence type="predicted"/>
<comment type="caution">
    <text evidence="2">The sequence shown here is derived from an EMBL/GenBank/DDBJ whole genome shotgun (WGS) entry which is preliminary data.</text>
</comment>
<dbReference type="Proteomes" id="UP000323258">
    <property type="component" value="Unassembled WGS sequence"/>
</dbReference>
<evidence type="ECO:0000256" key="1">
    <source>
        <dbReference type="SAM" id="SignalP"/>
    </source>
</evidence>
<dbReference type="AlphaFoldDB" id="A0A5D4GNA8"/>
<sequence length="164" mass="17903">MSRDPMKMMIAAFLAVVASLFLASYASALSSSEAGSVVEVLERLVEEHGEPVYYDEEAADEWFELDTEALIPAAGFSRESWRKAYGNSLKGLMASVPEAEFEAVFAGLEDNVTSIQGLTAEQKREAVSDLRAHVDRARALRAEGASHVDALAPYAERLRALTDF</sequence>
<name>A0A5D4GNA8_9HYPH</name>
<feature type="chain" id="PRO_5022673843" evidence="1">
    <location>
        <begin position="29"/>
        <end position="164"/>
    </location>
</feature>
<gene>
    <name evidence="2" type="ORF">FY036_22455</name>
</gene>
<accession>A0A5D4GNA8</accession>
<organism evidence="2 3">
    <name type="scientific">Neoaquamicrobium microcysteis</name>
    <dbReference type="NCBI Taxonomy" id="2682781"/>
    <lineage>
        <taxon>Bacteria</taxon>
        <taxon>Pseudomonadati</taxon>
        <taxon>Pseudomonadota</taxon>
        <taxon>Alphaproteobacteria</taxon>
        <taxon>Hyphomicrobiales</taxon>
        <taxon>Phyllobacteriaceae</taxon>
        <taxon>Neoaquamicrobium</taxon>
    </lineage>
</organism>
<dbReference type="EMBL" id="VSZS01000068">
    <property type="protein sequence ID" value="TYR29614.1"/>
    <property type="molecule type" value="Genomic_DNA"/>
</dbReference>
<feature type="signal peptide" evidence="1">
    <location>
        <begin position="1"/>
        <end position="28"/>
    </location>
</feature>
<keyword evidence="3" id="KW-1185">Reference proteome</keyword>
<evidence type="ECO:0000313" key="2">
    <source>
        <dbReference type="EMBL" id="TYR29614.1"/>
    </source>
</evidence>
<evidence type="ECO:0000313" key="3">
    <source>
        <dbReference type="Proteomes" id="UP000323258"/>
    </source>
</evidence>
<reference evidence="2 3" key="2">
    <citation type="submission" date="2019-09" db="EMBL/GenBank/DDBJ databases">
        <title>Mesorhizobium sp. MaA-C15 isolated from Microcystis aeruginosa.</title>
        <authorList>
            <person name="Jeong S.E."/>
            <person name="Jin H.M."/>
            <person name="Jeon C.O."/>
        </authorList>
    </citation>
    <scope>NUCLEOTIDE SEQUENCE [LARGE SCALE GENOMIC DNA]</scope>
    <source>
        <strain evidence="2 3">MaA-C15</strain>
    </source>
</reference>
<protein>
    <submittedName>
        <fullName evidence="2">Uncharacterized protein</fullName>
    </submittedName>
</protein>
<keyword evidence="1" id="KW-0732">Signal</keyword>
<reference evidence="2 3" key="1">
    <citation type="submission" date="2019-08" db="EMBL/GenBank/DDBJ databases">
        <authorList>
            <person name="Seo Y.L."/>
        </authorList>
    </citation>
    <scope>NUCLEOTIDE SEQUENCE [LARGE SCALE GENOMIC DNA]</scope>
    <source>
        <strain evidence="2 3">MaA-C15</strain>
    </source>
</reference>